<dbReference type="EMBL" id="LGRN01000007">
    <property type="protein sequence ID" value="OJD19572.1"/>
    <property type="molecule type" value="Genomic_DNA"/>
</dbReference>
<evidence type="ECO:0000256" key="4">
    <source>
        <dbReference type="ARBA" id="ARBA00023015"/>
    </source>
</evidence>
<feature type="compositionally biased region" description="Polar residues" evidence="9">
    <location>
        <begin position="135"/>
        <end position="181"/>
    </location>
</feature>
<feature type="compositionally biased region" description="Pro residues" evidence="9">
    <location>
        <begin position="84"/>
        <end position="97"/>
    </location>
</feature>
<feature type="compositionally biased region" description="Polar residues" evidence="9">
    <location>
        <begin position="464"/>
        <end position="476"/>
    </location>
</feature>
<feature type="region of interest" description="Disordered" evidence="9">
    <location>
        <begin position="338"/>
        <end position="373"/>
    </location>
</feature>
<feature type="region of interest" description="Disordered" evidence="9">
    <location>
        <begin position="132"/>
        <end position="202"/>
    </location>
</feature>
<dbReference type="GO" id="GO:0006352">
    <property type="term" value="P:DNA-templated transcription initiation"/>
    <property type="evidence" value="ECO:0007669"/>
    <property type="project" value="InterPro"/>
</dbReference>
<feature type="region of interest" description="Disordered" evidence="9">
    <location>
        <begin position="398"/>
        <end position="476"/>
    </location>
</feature>
<evidence type="ECO:0000256" key="3">
    <source>
        <dbReference type="ARBA" id="ARBA00017306"/>
    </source>
</evidence>
<feature type="compositionally biased region" description="Basic and acidic residues" evidence="9">
    <location>
        <begin position="441"/>
        <end position="460"/>
    </location>
</feature>
<accession>A0A1J9QUM3</accession>
<organism evidence="11 12">
    <name type="scientific">Emergomyces pasteurianus Ep9510</name>
    <dbReference type="NCBI Taxonomy" id="1447872"/>
    <lineage>
        <taxon>Eukaryota</taxon>
        <taxon>Fungi</taxon>
        <taxon>Dikarya</taxon>
        <taxon>Ascomycota</taxon>
        <taxon>Pezizomycotina</taxon>
        <taxon>Eurotiomycetes</taxon>
        <taxon>Eurotiomycetidae</taxon>
        <taxon>Onygenales</taxon>
        <taxon>Ajellomycetaceae</taxon>
        <taxon>Emergomyces</taxon>
    </lineage>
</organism>
<sequence>MAQTQSQQFASQAFSPPGSTPSPSPGAPSPVSGIAPPPKRQRLSPLPQSHSPYASPSFGTLQLPRTGSPVNGNFANGTPTPTMNAPPPPGSMGPPSRPVEKATDTAELTDVLASSGIDVREEEEYLTHAYGQAPLKTQQPPRIQTNFNNSFASQPSAGTASAGPSFSESTLQKSTPTQGAFATSTPSTAEPATAATPEVAAEDEKLRQATAASRRMQYPLQAPFLFTAMVEDRIQKRAYDLGVRMPAQGVYRPFPGRAAGPVEITGPDGSSVIRTGKTLLTQDAPLGDILSLISLACEERLRSVVDHSYGLAKNRRANSHGSVPLEWSDMAVTLTAPGGAMADGASNMEASTNTPTPKRPFSDDNAKGTDLSNKNPVTIANIIAKRSRSFIEKDISNEERRARKRARRSANAILGGNSSRAGSVGAGTPGAATPTAPASERASDDRKTTKKDSKKADSKVTEAVQHQQSVETARMATNNLTSGLRFGGKKKTYSWLTSGSPVASRSGFSTPPRPNISTTVSGTTTVKSNGGTAGGPSKSVGKQMGDWREDDKERGAGIQIRDILFMLEVDGKGSKHLQKAYSKGSKEDVDKPVR</sequence>
<evidence type="ECO:0000256" key="5">
    <source>
        <dbReference type="ARBA" id="ARBA00023163"/>
    </source>
</evidence>
<feature type="region of interest" description="Disordered" evidence="9">
    <location>
        <begin position="1"/>
        <end position="116"/>
    </location>
</feature>
<comment type="function">
    <text evidence="7">Functions as a component of the DNA-binding general transcription factor complex TFIID. Binding of TFIID to a promoter (with or without TATA element) is the initial step in pre-initiation complex (PIC) formation. TFIID plays a key role in the regulation of gene expression by RNA polymerase II through different activities such as transcription activator interaction, core promoter recognition and selectivity, TFIIA and TFIIB interaction, chromatin modification (histone acetylation by TAF1), facilitation of DNA opening and initiation of transcription.</text>
</comment>
<evidence type="ECO:0000313" key="11">
    <source>
        <dbReference type="EMBL" id="OJD19572.1"/>
    </source>
</evidence>
<feature type="domain" description="Transcription initiation factor TFIID component TAF4 C-terminal" evidence="10">
    <location>
        <begin position="287"/>
        <end position="578"/>
    </location>
</feature>
<feature type="region of interest" description="Disordered" evidence="9">
    <location>
        <begin position="502"/>
        <end position="553"/>
    </location>
</feature>
<dbReference type="STRING" id="1447872.A0A1J9QUM3"/>
<feature type="compositionally biased region" description="Low complexity" evidence="9">
    <location>
        <begin position="517"/>
        <end position="530"/>
    </location>
</feature>
<comment type="subcellular location">
    <subcellularLocation>
        <location evidence="1">Nucleus</location>
    </subcellularLocation>
</comment>
<keyword evidence="4" id="KW-0805">Transcription regulation</keyword>
<keyword evidence="5" id="KW-0804">Transcription</keyword>
<feature type="region of interest" description="Disordered" evidence="9">
    <location>
        <begin position="573"/>
        <end position="594"/>
    </location>
</feature>
<dbReference type="GO" id="GO:0005669">
    <property type="term" value="C:transcription factor TFIID complex"/>
    <property type="evidence" value="ECO:0007669"/>
    <property type="project" value="InterPro"/>
</dbReference>
<evidence type="ECO:0000256" key="8">
    <source>
        <dbReference type="ARBA" id="ARBA00031747"/>
    </source>
</evidence>
<evidence type="ECO:0000256" key="9">
    <source>
        <dbReference type="SAM" id="MobiDB-lite"/>
    </source>
</evidence>
<dbReference type="Pfam" id="PF05236">
    <property type="entry name" value="TAF4"/>
    <property type="match status" value="1"/>
</dbReference>
<feature type="compositionally biased region" description="Pro residues" evidence="9">
    <location>
        <begin position="18"/>
        <end position="28"/>
    </location>
</feature>
<proteinExistence type="inferred from homology"/>
<dbReference type="Proteomes" id="UP000182235">
    <property type="component" value="Unassembled WGS sequence"/>
</dbReference>
<dbReference type="OrthoDB" id="21060at2759"/>
<feature type="compositionally biased region" description="Basic and acidic residues" evidence="9">
    <location>
        <begin position="584"/>
        <end position="594"/>
    </location>
</feature>
<evidence type="ECO:0000259" key="10">
    <source>
        <dbReference type="Pfam" id="PF05236"/>
    </source>
</evidence>
<name>A0A1J9QUM3_9EURO</name>
<feature type="compositionally biased region" description="Low complexity" evidence="9">
    <location>
        <begin position="429"/>
        <end position="438"/>
    </location>
</feature>
<evidence type="ECO:0000313" key="12">
    <source>
        <dbReference type="Proteomes" id="UP000182235"/>
    </source>
</evidence>
<comment type="caution">
    <text evidence="11">The sequence shown here is derived from an EMBL/GenBank/DDBJ whole genome shotgun (WGS) entry which is preliminary data.</text>
</comment>
<keyword evidence="12" id="KW-1185">Reference proteome</keyword>
<dbReference type="VEuPathDB" id="FungiDB:AJ78_00429"/>
<evidence type="ECO:0000256" key="2">
    <source>
        <dbReference type="ARBA" id="ARBA00006178"/>
    </source>
</evidence>
<evidence type="ECO:0000256" key="7">
    <source>
        <dbReference type="ARBA" id="ARBA00025346"/>
    </source>
</evidence>
<dbReference type="AlphaFoldDB" id="A0A1J9QUM3"/>
<comment type="similarity">
    <text evidence="2">Belongs to the TAF4 family.</text>
</comment>
<feature type="compositionally biased region" description="Low complexity" evidence="9">
    <location>
        <begin position="1"/>
        <end position="17"/>
    </location>
</feature>
<evidence type="ECO:0000256" key="6">
    <source>
        <dbReference type="ARBA" id="ARBA00023242"/>
    </source>
</evidence>
<keyword evidence="6" id="KW-0539">Nucleus</keyword>
<protein>
    <recommendedName>
        <fullName evidence="3">Transcription initiation factor TFIID subunit 4</fullName>
    </recommendedName>
    <alternativeName>
        <fullName evidence="8">TBP-associated factor 4</fullName>
    </alternativeName>
</protein>
<gene>
    <name evidence="11" type="ORF">AJ78_00429</name>
</gene>
<feature type="compositionally biased region" description="Polar residues" evidence="9">
    <location>
        <begin position="46"/>
        <end position="74"/>
    </location>
</feature>
<evidence type="ECO:0000256" key="1">
    <source>
        <dbReference type="ARBA" id="ARBA00004123"/>
    </source>
</evidence>
<feature type="compositionally biased region" description="Low complexity" evidence="9">
    <location>
        <begin position="182"/>
        <end position="199"/>
    </location>
</feature>
<dbReference type="InterPro" id="IPR007900">
    <property type="entry name" value="TAF4_C"/>
</dbReference>
<reference evidence="11 12" key="1">
    <citation type="submission" date="2015-07" db="EMBL/GenBank/DDBJ databases">
        <title>Emmonsia species relationships and genome sequence.</title>
        <authorList>
            <consortium name="The Broad Institute Genomics Platform"/>
            <person name="Cuomo C.A."/>
            <person name="Munoz J.F."/>
            <person name="Imamovic A."/>
            <person name="Priest M.E."/>
            <person name="Young S."/>
            <person name="Clay O.K."/>
            <person name="McEwen J.G."/>
        </authorList>
    </citation>
    <scope>NUCLEOTIDE SEQUENCE [LARGE SCALE GENOMIC DNA]</scope>
    <source>
        <strain evidence="11 12">UAMH 9510</strain>
    </source>
</reference>